<feature type="region of interest" description="Disordered" evidence="8">
    <location>
        <begin position="1"/>
        <end position="303"/>
    </location>
</feature>
<evidence type="ECO:0000256" key="3">
    <source>
        <dbReference type="ARBA" id="ARBA00022989"/>
    </source>
</evidence>
<reference evidence="9 10" key="1">
    <citation type="submission" date="2019-07" db="EMBL/GenBank/DDBJ databases">
        <title>Analysis of the biochemical properties, biological activity and biotechnological potential of siderophores and biosurfactants produced by Antarctic psychrotolerant bacteria.</title>
        <authorList>
            <person name="Styczynski M."/>
            <person name="Krucon T."/>
            <person name="Decewicz P."/>
            <person name="Dziewit L."/>
        </authorList>
    </citation>
    <scope>NUCLEOTIDE SEQUENCE [LARGE SCALE GENOMIC DNA]</scope>
    <source>
        <strain evidence="9 10">ANT_H27</strain>
    </source>
</reference>
<feature type="transmembrane region" description="Helical" evidence="7">
    <location>
        <begin position="400"/>
        <end position="420"/>
    </location>
</feature>
<dbReference type="GO" id="GO:0009252">
    <property type="term" value="P:peptidoglycan biosynthetic process"/>
    <property type="evidence" value="ECO:0007669"/>
    <property type="project" value="UniProtKB-UniRule"/>
</dbReference>
<evidence type="ECO:0000256" key="2">
    <source>
        <dbReference type="ARBA" id="ARBA00022692"/>
    </source>
</evidence>
<feature type="site" description="Important for catalytic activity" evidence="7">
    <location>
        <position position="615"/>
    </location>
</feature>
<evidence type="ECO:0000256" key="6">
    <source>
        <dbReference type="ARBA" id="ARBA00023316"/>
    </source>
</evidence>
<comment type="caution">
    <text evidence="9">The sequence shown here is derived from an EMBL/GenBank/DDBJ whole genome shotgun (WGS) entry which is preliminary data.</text>
</comment>
<dbReference type="HAMAP" id="MF_02065">
    <property type="entry name" value="MltG"/>
    <property type="match status" value="1"/>
</dbReference>
<comment type="subcellular location">
    <subcellularLocation>
        <location evidence="7">Cell membrane</location>
        <topology evidence="7">Single-pass membrane protein</topology>
    </subcellularLocation>
</comment>
<evidence type="ECO:0000256" key="8">
    <source>
        <dbReference type="SAM" id="MobiDB-lite"/>
    </source>
</evidence>
<dbReference type="GO" id="GO:0008932">
    <property type="term" value="F:lytic endotransglycosylase activity"/>
    <property type="evidence" value="ECO:0007669"/>
    <property type="project" value="UniProtKB-UniRule"/>
</dbReference>
<dbReference type="InterPro" id="IPR003770">
    <property type="entry name" value="MLTG-like"/>
</dbReference>
<sequence length="744" mass="80235">MTSHSADEVGLRRPSATTLPAGKGENRMTKESSNDSSRHESGISPRRAARAARENAERERLVEQQSNGDPVAGQTAQSDGAPARHGNAEHHAAANSVESAKVAKTLTAANPAEETEAPDAAEKERVALADAESAAEAKRIHEVALERAKSREAAQRVRTQSALRARQEAIEAQRAAAERVRQTLRANAAPLRDRSASARGTAGTSATEASSLASKHESAQKSPKTPFDQDAGQQRPVAAEETPTTEPAPHDNRVAEVPHKPAVVHPPRPTSAPISPPAAAPSPTVEAQSSPSASGSESDSEHGEPIVADEVADDFTATQPSEDAPEDLDGLPLGEDIDGHLVSGTDEFEHSEDYQDPEPIYAAEPRDPEPEGPMRRENLFLTSGKSGREVRKARRRRRNWVVMAVLAGFCAVVFGVGLFLQGLLSKLNPEDYPAPGGEEIAFEVKPGWGQRQISRELETRDIVSNDKLFLESVQLVEAESREIHPGTYHLRLQMPALDAATILIGEPAEKVSYVAIKQNVRMSQVLEEIEKGTGIPVAELSALAKDPGAFGIKSEAKNLEGYLHPGEYRFPLDADAKTVLQSMVDATTKKLSENGVTEADKQYHVLKVASILQAEARKDDYGTVAGALENRLHPKNTETGGLLQVDSSVIYGLDRYTLQITKDEKVDAGNPYNTYVHKGLPPTPIGSPGDAAIKAAAKPTPNDYYYWVTVDIDSGETKFAKTYAEHQVNQNEFRAWCAANEDVC</sequence>
<feature type="compositionally biased region" description="Low complexity" evidence="8">
    <location>
        <begin position="281"/>
        <end position="297"/>
    </location>
</feature>
<feature type="compositionally biased region" description="Low complexity" evidence="8">
    <location>
        <begin position="197"/>
        <end position="213"/>
    </location>
</feature>
<dbReference type="OrthoDB" id="9814591at2"/>
<feature type="compositionally biased region" description="Basic and acidic residues" evidence="8">
    <location>
        <begin position="364"/>
        <end position="378"/>
    </location>
</feature>
<dbReference type="Proteomes" id="UP000323856">
    <property type="component" value="Unassembled WGS sequence"/>
</dbReference>
<accession>A0A5B0EF20</accession>
<evidence type="ECO:0000256" key="7">
    <source>
        <dbReference type="HAMAP-Rule" id="MF_02065"/>
    </source>
</evidence>
<feature type="compositionally biased region" description="Basic and acidic residues" evidence="8">
    <location>
        <begin position="24"/>
        <end position="41"/>
    </location>
</feature>
<evidence type="ECO:0000313" key="9">
    <source>
        <dbReference type="EMBL" id="KAA0976390.1"/>
    </source>
</evidence>
<dbReference type="AlphaFoldDB" id="A0A5B0EF20"/>
<evidence type="ECO:0000256" key="5">
    <source>
        <dbReference type="ARBA" id="ARBA00023239"/>
    </source>
</evidence>
<keyword evidence="6 7" id="KW-0961">Cell wall biogenesis/degradation</keyword>
<evidence type="ECO:0000256" key="1">
    <source>
        <dbReference type="ARBA" id="ARBA00022475"/>
    </source>
</evidence>
<dbReference type="PANTHER" id="PTHR30518:SF2">
    <property type="entry name" value="ENDOLYTIC MUREIN TRANSGLYCOSYLASE"/>
    <property type="match status" value="1"/>
</dbReference>
<dbReference type="EMBL" id="VOBL01000010">
    <property type="protein sequence ID" value="KAA0976390.1"/>
    <property type="molecule type" value="Genomic_DNA"/>
</dbReference>
<dbReference type="NCBIfam" id="TIGR00247">
    <property type="entry name" value="endolytic transglycosylase MltG"/>
    <property type="match status" value="1"/>
</dbReference>
<gene>
    <name evidence="7 9" type="primary">mltG</name>
    <name evidence="9" type="ORF">FQ154_11000</name>
</gene>
<dbReference type="PANTHER" id="PTHR30518">
    <property type="entry name" value="ENDOLYTIC MUREIN TRANSGLYCOSYLASE"/>
    <property type="match status" value="1"/>
</dbReference>
<feature type="compositionally biased region" description="Polar residues" evidence="8">
    <location>
        <begin position="63"/>
        <end position="78"/>
    </location>
</feature>
<feature type="compositionally biased region" description="Basic and acidic residues" evidence="8">
    <location>
        <begin position="248"/>
        <end position="259"/>
    </location>
</feature>
<keyword evidence="1 7" id="KW-1003">Cell membrane</keyword>
<feature type="compositionally biased region" description="Basic and acidic residues" evidence="8">
    <location>
        <begin position="135"/>
        <end position="155"/>
    </location>
</feature>
<feature type="region of interest" description="Disordered" evidence="8">
    <location>
        <begin position="348"/>
        <end position="379"/>
    </location>
</feature>
<feature type="compositionally biased region" description="Basic and acidic residues" evidence="8">
    <location>
        <begin position="51"/>
        <end position="62"/>
    </location>
</feature>
<keyword evidence="2 7" id="KW-0812">Transmembrane</keyword>
<evidence type="ECO:0000256" key="4">
    <source>
        <dbReference type="ARBA" id="ARBA00023136"/>
    </source>
</evidence>
<feature type="compositionally biased region" description="Basic and acidic residues" evidence="8">
    <location>
        <begin position="1"/>
        <end position="11"/>
    </location>
</feature>
<proteinExistence type="inferred from homology"/>
<comment type="similarity">
    <text evidence="7">Belongs to the transglycosylase MltG family.</text>
</comment>
<dbReference type="GO" id="GO:0005886">
    <property type="term" value="C:plasma membrane"/>
    <property type="evidence" value="ECO:0007669"/>
    <property type="project" value="UniProtKB-SubCell"/>
</dbReference>
<comment type="catalytic activity">
    <reaction evidence="7">
        <text>a peptidoglycan chain = a peptidoglycan chain with N-acetyl-1,6-anhydromuramyl-[peptide] at the reducing end + a peptidoglycan chain with N-acetylglucosamine at the non-reducing end.</text>
        <dbReference type="EC" id="4.2.2.29"/>
    </reaction>
</comment>
<comment type="function">
    <text evidence="7">Functions as a peptidoglycan terminase that cleaves nascent peptidoglycan strands endolytically to terminate their elongation.</text>
</comment>
<keyword evidence="3 7" id="KW-1133">Transmembrane helix</keyword>
<dbReference type="EC" id="4.2.2.29" evidence="7"/>
<dbReference type="GO" id="GO:0071555">
    <property type="term" value="P:cell wall organization"/>
    <property type="evidence" value="ECO:0007669"/>
    <property type="project" value="UniProtKB-KW"/>
</dbReference>
<organism evidence="9 10">
    <name type="scientific">Paeniglutamicibacter gangotriensis</name>
    <dbReference type="NCBI Taxonomy" id="254787"/>
    <lineage>
        <taxon>Bacteria</taxon>
        <taxon>Bacillati</taxon>
        <taxon>Actinomycetota</taxon>
        <taxon>Actinomycetes</taxon>
        <taxon>Micrococcales</taxon>
        <taxon>Micrococcaceae</taxon>
        <taxon>Paeniglutamicibacter</taxon>
    </lineage>
</organism>
<keyword evidence="5 7" id="KW-0456">Lyase</keyword>
<dbReference type="Pfam" id="PF02618">
    <property type="entry name" value="YceG"/>
    <property type="match status" value="1"/>
</dbReference>
<dbReference type="Gene3D" id="3.30.1490.480">
    <property type="entry name" value="Endolytic murein transglycosylase"/>
    <property type="match status" value="1"/>
</dbReference>
<feature type="compositionally biased region" description="Pro residues" evidence="8">
    <location>
        <begin position="264"/>
        <end position="280"/>
    </location>
</feature>
<name>A0A5B0EF20_9MICC</name>
<evidence type="ECO:0000313" key="10">
    <source>
        <dbReference type="Proteomes" id="UP000323856"/>
    </source>
</evidence>
<feature type="compositionally biased region" description="Basic and acidic residues" evidence="8">
    <location>
        <begin position="165"/>
        <end position="181"/>
    </location>
</feature>
<protein>
    <recommendedName>
        <fullName evidence="7">Endolytic murein transglycosylase</fullName>
        <ecNumber evidence="7">4.2.2.29</ecNumber>
    </recommendedName>
    <alternativeName>
        <fullName evidence="7">Peptidoglycan lytic transglycosylase</fullName>
    </alternativeName>
    <alternativeName>
        <fullName evidence="7">Peptidoglycan polymerization terminase</fullName>
    </alternativeName>
</protein>
<keyword evidence="4 7" id="KW-0472">Membrane</keyword>